<feature type="region of interest" description="Disordered" evidence="3">
    <location>
        <begin position="936"/>
        <end position="985"/>
    </location>
</feature>
<accession>A0A3B3CUN4</accession>
<evidence type="ECO:0008006" key="6">
    <source>
        <dbReference type="Google" id="ProtNLM"/>
    </source>
</evidence>
<feature type="compositionally biased region" description="Basic and acidic residues" evidence="3">
    <location>
        <begin position="1012"/>
        <end position="1029"/>
    </location>
</feature>
<feature type="compositionally biased region" description="Basic and acidic residues" evidence="3">
    <location>
        <begin position="940"/>
        <end position="955"/>
    </location>
</feature>
<evidence type="ECO:0000313" key="4">
    <source>
        <dbReference type="Ensembl" id="ENSOMEP00000021528.1"/>
    </source>
</evidence>
<feature type="compositionally biased region" description="Basic and acidic residues" evidence="3">
    <location>
        <begin position="1306"/>
        <end position="1323"/>
    </location>
</feature>
<feature type="compositionally biased region" description="Basic and acidic residues" evidence="3">
    <location>
        <begin position="1575"/>
        <end position="1604"/>
    </location>
</feature>
<feature type="compositionally biased region" description="Basic and acidic residues" evidence="3">
    <location>
        <begin position="848"/>
        <end position="863"/>
    </location>
</feature>
<feature type="region of interest" description="Disordered" evidence="3">
    <location>
        <begin position="1438"/>
        <end position="1668"/>
    </location>
</feature>
<evidence type="ECO:0000256" key="3">
    <source>
        <dbReference type="SAM" id="MobiDB-lite"/>
    </source>
</evidence>
<proteinExistence type="predicted"/>
<feature type="compositionally biased region" description="Basic and acidic residues" evidence="3">
    <location>
        <begin position="1780"/>
        <end position="1796"/>
    </location>
</feature>
<feature type="compositionally biased region" description="Polar residues" evidence="3">
    <location>
        <begin position="1702"/>
        <end position="1716"/>
    </location>
</feature>
<dbReference type="GO" id="GO:0043484">
    <property type="term" value="P:regulation of RNA splicing"/>
    <property type="evidence" value="ECO:0007669"/>
    <property type="project" value="TreeGrafter"/>
</dbReference>
<protein>
    <recommendedName>
        <fullName evidence="6">AHNAK nucleoprotein</fullName>
    </recommendedName>
</protein>
<dbReference type="PANTHER" id="PTHR23348:SF42">
    <property type="entry name" value="PERIAXIN"/>
    <property type="match status" value="1"/>
</dbReference>
<feature type="compositionally biased region" description="Basic and acidic residues" evidence="3">
    <location>
        <begin position="1365"/>
        <end position="1378"/>
    </location>
</feature>
<evidence type="ECO:0000313" key="5">
    <source>
        <dbReference type="Proteomes" id="UP000261560"/>
    </source>
</evidence>
<dbReference type="Proteomes" id="UP000261560">
    <property type="component" value="Unplaced"/>
</dbReference>
<keyword evidence="5" id="KW-1185">Reference proteome</keyword>
<dbReference type="GO" id="GO:0005634">
    <property type="term" value="C:nucleus"/>
    <property type="evidence" value="ECO:0007669"/>
    <property type="project" value="UniProtKB-SubCell"/>
</dbReference>
<feature type="region of interest" description="Disordered" evidence="3">
    <location>
        <begin position="844"/>
        <end position="863"/>
    </location>
</feature>
<evidence type="ECO:0000256" key="2">
    <source>
        <dbReference type="ARBA" id="ARBA00023242"/>
    </source>
</evidence>
<feature type="region of interest" description="Disordered" evidence="3">
    <location>
        <begin position="624"/>
        <end position="653"/>
    </location>
</feature>
<keyword evidence="2" id="KW-0539">Nucleus</keyword>
<organism evidence="4 5">
    <name type="scientific">Oryzias melastigma</name>
    <name type="common">Marine medaka</name>
    <dbReference type="NCBI Taxonomy" id="30732"/>
    <lineage>
        <taxon>Eukaryota</taxon>
        <taxon>Metazoa</taxon>
        <taxon>Chordata</taxon>
        <taxon>Craniata</taxon>
        <taxon>Vertebrata</taxon>
        <taxon>Euteleostomi</taxon>
        <taxon>Actinopterygii</taxon>
        <taxon>Neopterygii</taxon>
        <taxon>Teleostei</taxon>
        <taxon>Neoteleostei</taxon>
        <taxon>Acanthomorphata</taxon>
        <taxon>Ovalentaria</taxon>
        <taxon>Atherinomorphae</taxon>
        <taxon>Beloniformes</taxon>
        <taxon>Adrianichthyidae</taxon>
        <taxon>Oryziinae</taxon>
        <taxon>Oryzias</taxon>
    </lineage>
</organism>
<reference evidence="4" key="2">
    <citation type="submission" date="2025-09" db="UniProtKB">
        <authorList>
            <consortium name="Ensembl"/>
        </authorList>
    </citation>
    <scope>IDENTIFICATION</scope>
</reference>
<dbReference type="STRING" id="30732.ENSOMEP00000021528"/>
<feature type="compositionally biased region" description="Polar residues" evidence="3">
    <location>
        <begin position="1161"/>
        <end position="1176"/>
    </location>
</feature>
<feature type="compositionally biased region" description="Basic and acidic residues" evidence="3">
    <location>
        <begin position="1240"/>
        <end position="1256"/>
    </location>
</feature>
<dbReference type="GO" id="GO:0032287">
    <property type="term" value="P:peripheral nervous system myelin maintenance"/>
    <property type="evidence" value="ECO:0007669"/>
    <property type="project" value="TreeGrafter"/>
</dbReference>
<dbReference type="Ensembl" id="ENSOMET00000031211.1">
    <property type="protein sequence ID" value="ENSOMEP00000021528.1"/>
    <property type="gene ID" value="ENSOMEG00000023431.1"/>
</dbReference>
<dbReference type="GeneTree" id="ENSGT00940000165073"/>
<feature type="compositionally biased region" description="Basic and acidic residues" evidence="3">
    <location>
        <begin position="1516"/>
        <end position="1540"/>
    </location>
</feature>
<comment type="subcellular location">
    <subcellularLocation>
        <location evidence="1">Nucleus</location>
    </subcellularLocation>
</comment>
<feature type="region of interest" description="Disordered" evidence="3">
    <location>
        <begin position="1697"/>
        <end position="1867"/>
    </location>
</feature>
<evidence type="ECO:0000256" key="1">
    <source>
        <dbReference type="ARBA" id="ARBA00004123"/>
    </source>
</evidence>
<name>A0A3B3CUN4_ORYME</name>
<dbReference type="InterPro" id="IPR052082">
    <property type="entry name" value="Myelin_sheath_structural"/>
</dbReference>
<feature type="compositionally biased region" description="Basic and acidic residues" evidence="3">
    <location>
        <begin position="1207"/>
        <end position="1222"/>
    </location>
</feature>
<feature type="compositionally biased region" description="Basic and acidic residues" evidence="3">
    <location>
        <begin position="1737"/>
        <end position="1758"/>
    </location>
</feature>
<dbReference type="PANTHER" id="PTHR23348">
    <property type="entry name" value="PERIAXIN/AHNAK"/>
    <property type="match status" value="1"/>
</dbReference>
<dbReference type="PaxDb" id="30732-ENSOMEP00000021528"/>
<feature type="region of interest" description="Disordered" evidence="3">
    <location>
        <begin position="1002"/>
        <end position="1378"/>
    </location>
</feature>
<dbReference type="GO" id="GO:0005737">
    <property type="term" value="C:cytoplasm"/>
    <property type="evidence" value="ECO:0007669"/>
    <property type="project" value="TreeGrafter"/>
</dbReference>
<feature type="compositionally biased region" description="Basic and acidic residues" evidence="3">
    <location>
        <begin position="1818"/>
        <end position="1833"/>
    </location>
</feature>
<sequence>MPKVNVSLPKFELKGEGKVEGIDVEGNIDKTIPKISLPEEKAKGNVNIEGHGGKTSKFHLPSIDISLPKIKVKGVETEGLEGKGEISVPKGKLQGNINVEGSGIKDSEHTTPTFDVSLPKVSLPGGDIKIEGPNIKGPKIEMPDIDLSLPKGKGRGDIEITGGSHKGGKFHMPAIDITLPKMKTKGAEVHVEVPEVKGGQIKIASLDVSGPKLKSPDVDVSLKGPEIEGQFKKPKGDISLPKGEVQGDFEVEGPDMKGGKFKMPKFDVSLPKVRKVEMPNVDISVPKATTDVVVDVGTGKGSKFHVPSLDISLPKMKTKGPNINLEGPEVRGDMSLPEIKSPDLDINLQGPTVKGGNLSLPTVDVAFPKTEGDFEVEGPDMKGGKFKVPKFDVSLPKVSLPKFDANIEGPDVKGKAQMPSVDISVPKATTDVRVDVDTGKGTKFHMPSFDISLPKIKAKDMNMPTLDVSLSKPEGEFEVQGPGRGKFHMPAIDISLPKIKTKEPEINIKGPEVKGGKIPDIDLSLPRGEVDADLSFDGPEKKGGHLKMPKVDVSLPQIKLAGDVTVEGPEMKGKTNEPAVGFSKGDGQMEGDLKKGLGLHMPNIDLHLPKLDFDLSLPSGSRGQGLKVETGGSDASADVHIPGTKGQLKPPKVKATDASINTGSEDTPGASLKLPTVKLPTVDISAPKVDLDFGLTKSKSDDVEVELLKAEGGRPSSGGSFDLPDVSLKVPGFNFPRFGGKSKSSELQISKPEVSISPPDVEGELRAPSVEFDDEGKVKVKKPKIKMPTFGISRKNPDVSVSCPEVDVKAKKEYVDIPTPNINVEGSDDRTKYKVKLPKFKISSPKPKLPEKEGDVKVEADGKGGFHAPDVTIKLPKFSMPGFETKTPDTEVLLPKAEVDVSEADIKGYEGNLKVPKMPKIDISIPKVDLDVSLPKGKSQKIEKPDTEVKGEGKFKIPQITMPSLDVSIPKGKSGDYDSPDVEVDVDRGKFNMPYVKMPSVDITFPKPKTGKPLDVDVDRDGNKLRMPDIKMPNVNISKENSDKLEGPDVDVQGRGKLKMPNVDINLSRGKKSDVNAPDLETPDVTTEWDTDRRFKMPSVDISLPKGKLKGNNPPDIEMGVQGEGKVKLPHVKMPDFDVSFPKRRSKDPQMEIKEKDGNLKTPNVSTPSVDFSLSTGKDVDVEESSGGKFKLPHWKMPDVDISLPKGHVEGPEEELTREKGGLKMPHIRLPSVDISLPKGRADGPNVERGDGEEKFSSPYTKMPSVDISVTKGKSVDPNVELKGEGGTKFQMPHVKMPNVEFSLPKGKDVSKFEPEGEKEKLKMPSVDISMPTGKIHSPKAEVEGGKLQGPHIKMPHVNISLPKGKSDKSEGAKVDYSPEIKGERKKFKMVKEDISLPKGRVLVEGPEVDMKGDASMASAKAEGGNIKLPHMKFPKVDISLPKGRSKGSSSPAMEMSVTGPEGELPKVPSSKADIELPSVEAQGKLRVPQGAHLDSSSEGDHDSLKLKIPTIQIKGPKEDLELETGSHKEEGNKVKKSVELPDLDLTLEGSSDIGKGPKTKGGKFKIRKHKKKTGKDASTKPHSEDEVEERVKHNSSKDGKDDIIVQLPGVTPPSVSLKPSTADVRVPRIPDIEFDIGTSQDEDEGRTENKIKIPKFGIPLPSISSPERLAHGPEVQYEGPKIPKVKKAVFVLVNPSEPDASATSPSLQREQTKAGTETEEVTVKMSKKKMKTSFGKSKDKSATESAERKAEEEEKSRGLKMKMPKVKFSPAKSGSSGVKGDKEDKDASPHKDDKGTFGGKLKLPKVELTSPYGKMAAGEENKGARLEKEADRGLPAPAESAGDVVSSQARTEMLDRDSSESPEGFNMEFSSAKVQMWSDSKGTEERESSSWFKVPKVTLKPLSSGTGKADSYNYSYFCVFT</sequence>
<dbReference type="OMA" id="GPDVEMK"/>
<feature type="compositionally biased region" description="Basic residues" evidence="3">
    <location>
        <begin position="1558"/>
        <end position="1574"/>
    </location>
</feature>
<feature type="compositionally biased region" description="Basic and acidic residues" evidence="3">
    <location>
        <begin position="1147"/>
        <end position="1159"/>
    </location>
</feature>
<reference evidence="4" key="1">
    <citation type="submission" date="2025-08" db="UniProtKB">
        <authorList>
            <consortium name="Ensembl"/>
        </authorList>
    </citation>
    <scope>IDENTIFICATION</scope>
</reference>